<dbReference type="Gene3D" id="3.40.1390.10">
    <property type="entry name" value="MurE/MurF, N-terminal domain"/>
    <property type="match status" value="1"/>
</dbReference>
<evidence type="ECO:0000256" key="9">
    <source>
        <dbReference type="ARBA" id="ARBA00023316"/>
    </source>
</evidence>
<evidence type="ECO:0000256" key="5">
    <source>
        <dbReference type="ARBA" id="ARBA00022840"/>
    </source>
</evidence>
<dbReference type="SUPFAM" id="SSF53244">
    <property type="entry name" value="MurD-like peptide ligases, peptide-binding domain"/>
    <property type="match status" value="1"/>
</dbReference>
<comment type="similarity">
    <text evidence="10">Belongs to the MurCDEF family. MurF subfamily.</text>
</comment>
<keyword evidence="8 10" id="KW-0131">Cell cycle</keyword>
<dbReference type="SUPFAM" id="SSF63418">
    <property type="entry name" value="MurE/MurF N-terminal domain"/>
    <property type="match status" value="1"/>
</dbReference>
<gene>
    <name evidence="10 15" type="primary">murF</name>
    <name evidence="15" type="ORF">ACFO4O_09005</name>
</gene>
<evidence type="ECO:0000256" key="2">
    <source>
        <dbReference type="ARBA" id="ARBA00022598"/>
    </source>
</evidence>
<evidence type="ECO:0000256" key="6">
    <source>
        <dbReference type="ARBA" id="ARBA00022960"/>
    </source>
</evidence>
<sequence length="471" mass="50320">MIEVSLSWVAQAVNGQLSTQSVKDMTINRVSTDTRTLKKGDLFIALVGDKFNGHEYINKALESGASAVIVSQLVDCPLPTIKVADTRIALGALAGAVRDKVNPKTIGITGSSGKTTVKEMVALILSQKGKVLATQGNFNNDIGVPLTLLSLTMQHEYAVVEMGANHQGEIDYTTALVKPDAATIVNAAPSHLQGFGSLFGVARAKSEIFRGLGEQGVAILNTDSQFFEFWQGKSDEHKVLTFSPTSQLGDYHATNLSTNSDGCPEFELVTPQGNAAIRLRLPGAHNVGNAVLSAALAMQVGASLADVQKGLFEMKAVSGRLNVTNLSADVRVIDDTYNANVGSVKAAIDLLVTYQGPRIFVFGDMGELGDQTQSYHQQIGDYAKLKGVDALLSIGQFSHVASKVFAETGRHCNDVDELVAQLSVMIEASQHANKLPINILVKGSRSAKMERVIQALHAHYHTSSMQESDLC</sequence>
<dbReference type="SUPFAM" id="SSF53623">
    <property type="entry name" value="MurD-like peptide ligases, catalytic domain"/>
    <property type="match status" value="1"/>
</dbReference>
<evidence type="ECO:0000256" key="10">
    <source>
        <dbReference type="HAMAP-Rule" id="MF_02019"/>
    </source>
</evidence>
<dbReference type="Proteomes" id="UP001595897">
    <property type="component" value="Unassembled WGS sequence"/>
</dbReference>
<evidence type="ECO:0000256" key="4">
    <source>
        <dbReference type="ARBA" id="ARBA00022741"/>
    </source>
</evidence>
<evidence type="ECO:0000256" key="8">
    <source>
        <dbReference type="ARBA" id="ARBA00023306"/>
    </source>
</evidence>
<keyword evidence="3 10" id="KW-0132">Cell division</keyword>
<evidence type="ECO:0000313" key="15">
    <source>
        <dbReference type="EMBL" id="MFC4700292.1"/>
    </source>
</evidence>
<comment type="catalytic activity">
    <reaction evidence="10 11">
        <text>D-alanyl-D-alanine + UDP-N-acetyl-alpha-D-muramoyl-L-alanyl-gamma-D-glutamyl-meso-2,6-diaminopimelate + ATP = UDP-N-acetyl-alpha-D-muramoyl-L-alanyl-gamma-D-glutamyl-meso-2,6-diaminopimeloyl-D-alanyl-D-alanine + ADP + phosphate + H(+)</text>
        <dbReference type="Rhea" id="RHEA:28374"/>
        <dbReference type="ChEBI" id="CHEBI:15378"/>
        <dbReference type="ChEBI" id="CHEBI:30616"/>
        <dbReference type="ChEBI" id="CHEBI:43474"/>
        <dbReference type="ChEBI" id="CHEBI:57822"/>
        <dbReference type="ChEBI" id="CHEBI:61386"/>
        <dbReference type="ChEBI" id="CHEBI:83905"/>
        <dbReference type="ChEBI" id="CHEBI:456216"/>
        <dbReference type="EC" id="6.3.2.10"/>
    </reaction>
</comment>
<feature type="domain" description="Mur ligase N-terminal catalytic" evidence="12">
    <location>
        <begin position="27"/>
        <end position="80"/>
    </location>
</feature>
<dbReference type="InterPro" id="IPR036565">
    <property type="entry name" value="Mur-like_cat_sf"/>
</dbReference>
<dbReference type="GO" id="GO:0047480">
    <property type="term" value="F:UDP-N-acetylmuramoyl-tripeptide-D-alanyl-D-alanine ligase activity"/>
    <property type="evidence" value="ECO:0007669"/>
    <property type="project" value="UniProtKB-EC"/>
</dbReference>
<dbReference type="EC" id="6.3.2.10" evidence="10 11"/>
<dbReference type="RefSeq" id="WP_382407584.1">
    <property type="nucleotide sequence ID" value="NZ_JBHSGU010000002.1"/>
</dbReference>
<proteinExistence type="inferred from homology"/>
<dbReference type="InterPro" id="IPR000713">
    <property type="entry name" value="Mur_ligase_N"/>
</dbReference>
<reference evidence="16" key="1">
    <citation type="journal article" date="2019" name="Int. J. Syst. Evol. Microbiol.">
        <title>The Global Catalogue of Microorganisms (GCM) 10K type strain sequencing project: providing services to taxonomists for standard genome sequencing and annotation.</title>
        <authorList>
            <consortium name="The Broad Institute Genomics Platform"/>
            <consortium name="The Broad Institute Genome Sequencing Center for Infectious Disease"/>
            <person name="Wu L."/>
            <person name="Ma J."/>
        </authorList>
    </citation>
    <scope>NUCLEOTIDE SEQUENCE [LARGE SCALE GENOMIC DNA]</scope>
    <source>
        <strain evidence="16">KACC 12507</strain>
    </source>
</reference>
<name>A0ABV9LUV1_9ALTE</name>
<protein>
    <recommendedName>
        <fullName evidence="10 11">UDP-N-acetylmuramoyl-tripeptide--D-alanyl-D-alanine ligase</fullName>
        <ecNumber evidence="10 11">6.3.2.10</ecNumber>
    </recommendedName>
    <alternativeName>
        <fullName evidence="10">D-alanyl-D-alanine-adding enzyme</fullName>
    </alternativeName>
</protein>
<evidence type="ECO:0000259" key="14">
    <source>
        <dbReference type="Pfam" id="PF08245"/>
    </source>
</evidence>
<evidence type="ECO:0000256" key="3">
    <source>
        <dbReference type="ARBA" id="ARBA00022618"/>
    </source>
</evidence>
<comment type="caution">
    <text evidence="15">The sequence shown here is derived from an EMBL/GenBank/DDBJ whole genome shotgun (WGS) entry which is preliminary data.</text>
</comment>
<evidence type="ECO:0000256" key="7">
    <source>
        <dbReference type="ARBA" id="ARBA00022984"/>
    </source>
</evidence>
<dbReference type="PANTHER" id="PTHR43024:SF1">
    <property type="entry name" value="UDP-N-ACETYLMURAMOYL-TRIPEPTIDE--D-ALANYL-D-ALANINE LIGASE"/>
    <property type="match status" value="1"/>
</dbReference>
<dbReference type="HAMAP" id="MF_02019">
    <property type="entry name" value="MurF"/>
    <property type="match status" value="1"/>
</dbReference>
<keyword evidence="5 10" id="KW-0067">ATP-binding</keyword>
<evidence type="ECO:0000256" key="11">
    <source>
        <dbReference type="RuleBase" id="RU004136"/>
    </source>
</evidence>
<accession>A0ABV9LUV1</accession>
<comment type="pathway">
    <text evidence="10 11">Cell wall biogenesis; peptidoglycan biosynthesis.</text>
</comment>
<evidence type="ECO:0000313" key="16">
    <source>
        <dbReference type="Proteomes" id="UP001595897"/>
    </source>
</evidence>
<dbReference type="InterPro" id="IPR005863">
    <property type="entry name" value="UDP-N-AcMur_synth"/>
</dbReference>
<keyword evidence="7 10" id="KW-0573">Peptidoglycan synthesis</keyword>
<keyword evidence="6 10" id="KW-0133">Cell shape</keyword>
<dbReference type="PANTHER" id="PTHR43024">
    <property type="entry name" value="UDP-N-ACETYLMURAMOYL-TRIPEPTIDE--D-ALANYL-D-ALANINE LIGASE"/>
    <property type="match status" value="1"/>
</dbReference>
<feature type="domain" description="Mur ligase central" evidence="14">
    <location>
        <begin position="108"/>
        <end position="297"/>
    </location>
</feature>
<keyword evidence="16" id="KW-1185">Reference proteome</keyword>
<keyword evidence="2 10" id="KW-0436">Ligase</keyword>
<dbReference type="InterPro" id="IPR013221">
    <property type="entry name" value="Mur_ligase_cen"/>
</dbReference>
<evidence type="ECO:0000256" key="1">
    <source>
        <dbReference type="ARBA" id="ARBA00022490"/>
    </source>
</evidence>
<keyword evidence="4 10" id="KW-0547">Nucleotide-binding</keyword>
<dbReference type="InterPro" id="IPR051046">
    <property type="entry name" value="MurCDEF_CellWall_CoF430Synth"/>
</dbReference>
<feature type="domain" description="Mur ligase C-terminal" evidence="13">
    <location>
        <begin position="319"/>
        <end position="428"/>
    </location>
</feature>
<evidence type="ECO:0000259" key="13">
    <source>
        <dbReference type="Pfam" id="PF02875"/>
    </source>
</evidence>
<evidence type="ECO:0000259" key="12">
    <source>
        <dbReference type="Pfam" id="PF01225"/>
    </source>
</evidence>
<dbReference type="InterPro" id="IPR036615">
    <property type="entry name" value="Mur_ligase_C_dom_sf"/>
</dbReference>
<organism evidence="15 16">
    <name type="scientific">Glaciecola siphonariae</name>
    <dbReference type="NCBI Taxonomy" id="521012"/>
    <lineage>
        <taxon>Bacteria</taxon>
        <taxon>Pseudomonadati</taxon>
        <taxon>Pseudomonadota</taxon>
        <taxon>Gammaproteobacteria</taxon>
        <taxon>Alteromonadales</taxon>
        <taxon>Alteromonadaceae</taxon>
        <taxon>Glaciecola</taxon>
    </lineage>
</organism>
<keyword evidence="1 10" id="KW-0963">Cytoplasm</keyword>
<dbReference type="Gene3D" id="3.40.1190.10">
    <property type="entry name" value="Mur-like, catalytic domain"/>
    <property type="match status" value="1"/>
</dbReference>
<dbReference type="EMBL" id="JBHSGU010000002">
    <property type="protein sequence ID" value="MFC4700292.1"/>
    <property type="molecule type" value="Genomic_DNA"/>
</dbReference>
<dbReference type="Pfam" id="PF01225">
    <property type="entry name" value="Mur_ligase"/>
    <property type="match status" value="1"/>
</dbReference>
<dbReference type="InterPro" id="IPR004101">
    <property type="entry name" value="Mur_ligase_C"/>
</dbReference>
<comment type="subcellular location">
    <subcellularLocation>
        <location evidence="10 11">Cytoplasm</location>
    </subcellularLocation>
</comment>
<dbReference type="Pfam" id="PF02875">
    <property type="entry name" value="Mur_ligase_C"/>
    <property type="match status" value="1"/>
</dbReference>
<dbReference type="Gene3D" id="3.90.190.20">
    <property type="entry name" value="Mur ligase, C-terminal domain"/>
    <property type="match status" value="1"/>
</dbReference>
<keyword evidence="9 10" id="KW-0961">Cell wall biogenesis/degradation</keyword>
<dbReference type="InterPro" id="IPR035911">
    <property type="entry name" value="MurE/MurF_N"/>
</dbReference>
<feature type="binding site" evidence="10">
    <location>
        <begin position="110"/>
        <end position="116"/>
    </location>
    <ligand>
        <name>ATP</name>
        <dbReference type="ChEBI" id="CHEBI:30616"/>
    </ligand>
</feature>
<dbReference type="Pfam" id="PF08245">
    <property type="entry name" value="Mur_ligase_M"/>
    <property type="match status" value="1"/>
</dbReference>
<comment type="function">
    <text evidence="10 11">Involved in cell wall formation. Catalyzes the final step in the synthesis of UDP-N-acetylmuramoyl-pentapeptide, the precursor of murein.</text>
</comment>
<dbReference type="NCBIfam" id="TIGR01143">
    <property type="entry name" value="murF"/>
    <property type="match status" value="1"/>
</dbReference>